<sequence length="262" mass="30261">MISKSERTHYLIFIDESGTSDIKSYKNQPFFTLVGLVISSENRKKLNTDFQDLKQKHFGAKGYVIHNTEIVRHLKTPKKVQDFAVDLGKFLQKHQFFVLYTNTNKEKAFRLGWVKVTTLNRSYRILLSNLLKFLIAKNLRGNIVSEASNPEQDIIIYKSMFHLLVNGIERLKILPKQAKQHMTSLSFVTKQNNDAEEQIADLFGPCPRIIKNIENKVMVEGDLNPIQKVLLHSFKSKLFVGRAKKKNKLKLYKEINSGVELP</sequence>
<reference evidence="1 2" key="1">
    <citation type="journal article" date="2016" name="Nat. Commun.">
        <title>Thousands of microbial genomes shed light on interconnected biogeochemical processes in an aquifer system.</title>
        <authorList>
            <person name="Anantharaman K."/>
            <person name="Brown C.T."/>
            <person name="Hug L.A."/>
            <person name="Sharon I."/>
            <person name="Castelle C.J."/>
            <person name="Probst A.J."/>
            <person name="Thomas B.C."/>
            <person name="Singh A."/>
            <person name="Wilkins M.J."/>
            <person name="Karaoz U."/>
            <person name="Brodie E.L."/>
            <person name="Williams K.H."/>
            <person name="Hubbard S.S."/>
            <person name="Banfield J.F."/>
        </authorList>
    </citation>
    <scope>NUCLEOTIDE SEQUENCE [LARGE SCALE GENOMIC DNA]</scope>
</reference>
<evidence type="ECO:0000313" key="1">
    <source>
        <dbReference type="EMBL" id="OGD83301.1"/>
    </source>
</evidence>
<organism evidence="1 2">
    <name type="scientific">Candidatus Collierbacteria bacterium RIFOXYD1_FULL_40_9</name>
    <dbReference type="NCBI Taxonomy" id="1817731"/>
    <lineage>
        <taxon>Bacteria</taxon>
        <taxon>Candidatus Collieribacteriota</taxon>
    </lineage>
</organism>
<accession>A0A1F5FUL8</accession>
<dbReference type="EMBL" id="MFAQ01000021">
    <property type="protein sequence ID" value="OGD83301.1"/>
    <property type="molecule type" value="Genomic_DNA"/>
</dbReference>
<protein>
    <recommendedName>
        <fullName evidence="3">DUF3800 domain-containing protein</fullName>
    </recommendedName>
</protein>
<dbReference type="InterPro" id="IPR024524">
    <property type="entry name" value="DUF3800"/>
</dbReference>
<proteinExistence type="predicted"/>
<gene>
    <name evidence="1" type="ORF">A2572_03520</name>
</gene>
<dbReference type="Pfam" id="PF12686">
    <property type="entry name" value="DUF3800"/>
    <property type="match status" value="1"/>
</dbReference>
<dbReference type="Proteomes" id="UP000179237">
    <property type="component" value="Unassembled WGS sequence"/>
</dbReference>
<comment type="caution">
    <text evidence="1">The sequence shown here is derived from an EMBL/GenBank/DDBJ whole genome shotgun (WGS) entry which is preliminary data.</text>
</comment>
<dbReference type="AlphaFoldDB" id="A0A1F5FUL8"/>
<name>A0A1F5FUL8_9BACT</name>
<evidence type="ECO:0000313" key="2">
    <source>
        <dbReference type="Proteomes" id="UP000179237"/>
    </source>
</evidence>
<evidence type="ECO:0008006" key="3">
    <source>
        <dbReference type="Google" id="ProtNLM"/>
    </source>
</evidence>